<proteinExistence type="predicted"/>
<dbReference type="PROSITE" id="PS50181">
    <property type="entry name" value="FBOX"/>
    <property type="match status" value="1"/>
</dbReference>
<sequence>MFHGKIRTHAINTNEGTQCLIDNCLKDTSDEMRARLPNFEHIKRNIQRQRKKKIYLKKDTFLQFDSGPGDNRLVIFASVAQLKLLEDTEEILIDGTFKVTPLIFAQLYTTHGVYRNDVFPLIFALLPDEQQQSYKRLIKELCHLCPAWFPKSSMVDFEKWAISAFEEEINTITNSVKISGCFFDLQRSILGKVQISALTFFKSTEVHQGYDELYLLLPPIFQPLMDYFEDIYVGRRRPNGRATPKCLVELWNIYQGTLDDSMRTNNLAESWHRRFSSVVQFQHPSLWIFIQSLKKGEENYIHCQMVKANAGNTTLQKKKYLDYSKRLKNLLLSPQTTLLIDKLKELRSVCNCIAFLFLTMSDIEQRMIFEFLPNEILIECFTYLNAFDLFYSFDELNSRLNNLIRNVRLCINFEDVNKTLFDKFCAKMLIDTNIQNQIHSIEILNDDQCFQCNLFLSSFPPNKFPNLQRFIWTPPLLSHDEYSIEYQNSYLNQSEENIHLIIKQSDLPLSQLRALATSNIAPFISNIHQNSIIKNLKISTFHLKDSECLCNNVPMLKYLHIKFMNRVYVQIPNIFSNHQHRFHLKQLIIDQFTDTFANFEMFVKQTPNLKSLTFISHNNDDINIIDANRWEYLIVSSIPKLDTFNLKCSYYESAPYFRYTHQTKIDKFKQFQSDFWKEQHHWCFEYIEEDHLISFYTIPYICDTYQIEFNFTNSSSNLVNTFANVKKLTLKYERLVENSKYYFPNVTSLTLSRGHFDTLLTTERVQYLKMMINLFNLKHLDMPDNKKADASCLLEIFKQTPQLSSISIDPDWLQEILNNKGIFEYLTKMIKNFNFIEYKARIDSSFQIKNFCKIFPNIEHLQCRIHDTENVFVIIDNLPKLSTLKIKHESKFEPEETFLEFKNEASKRDIPYYISFYNLTETHFWYGSRLGHDWFVTQLFIWIGNKRTLD</sequence>
<protein>
    <recommendedName>
        <fullName evidence="1">F-box domain-containing protein</fullName>
    </recommendedName>
</protein>
<dbReference type="Proteomes" id="UP000663838">
    <property type="component" value="Unassembled WGS sequence"/>
</dbReference>
<dbReference type="InterPro" id="IPR001810">
    <property type="entry name" value="F-box_dom"/>
</dbReference>
<gene>
    <name evidence="2" type="ORF">TOA249_LOCUS12234</name>
</gene>
<dbReference type="AlphaFoldDB" id="A0A821DT98"/>
<dbReference type="EMBL" id="CAJOBS010000687">
    <property type="protein sequence ID" value="CAF4625278.1"/>
    <property type="molecule type" value="Genomic_DNA"/>
</dbReference>
<evidence type="ECO:0000313" key="2">
    <source>
        <dbReference type="EMBL" id="CAF4625278.1"/>
    </source>
</evidence>
<organism evidence="2 3">
    <name type="scientific">Rotaria socialis</name>
    <dbReference type="NCBI Taxonomy" id="392032"/>
    <lineage>
        <taxon>Eukaryota</taxon>
        <taxon>Metazoa</taxon>
        <taxon>Spiralia</taxon>
        <taxon>Gnathifera</taxon>
        <taxon>Rotifera</taxon>
        <taxon>Eurotatoria</taxon>
        <taxon>Bdelloidea</taxon>
        <taxon>Philodinida</taxon>
        <taxon>Philodinidae</taxon>
        <taxon>Rotaria</taxon>
    </lineage>
</organism>
<dbReference type="SUPFAM" id="SSF52047">
    <property type="entry name" value="RNI-like"/>
    <property type="match status" value="1"/>
</dbReference>
<comment type="caution">
    <text evidence="2">The sequence shown here is derived from an EMBL/GenBank/DDBJ whole genome shotgun (WGS) entry which is preliminary data.</text>
</comment>
<reference evidence="2" key="1">
    <citation type="submission" date="2021-02" db="EMBL/GenBank/DDBJ databases">
        <authorList>
            <person name="Nowell W R."/>
        </authorList>
    </citation>
    <scope>NUCLEOTIDE SEQUENCE</scope>
</reference>
<accession>A0A821DT98</accession>
<dbReference type="PANTHER" id="PTHR47160">
    <property type="entry name" value="PUTATIVE-RELATED"/>
    <property type="match status" value="1"/>
</dbReference>
<evidence type="ECO:0000259" key="1">
    <source>
        <dbReference type="PROSITE" id="PS50181"/>
    </source>
</evidence>
<dbReference type="PANTHER" id="PTHR47160:SF10">
    <property type="entry name" value="MULE TRANSPOSASE DOMAIN-CONTAINING PROTEIN"/>
    <property type="match status" value="1"/>
</dbReference>
<evidence type="ECO:0000313" key="3">
    <source>
        <dbReference type="Proteomes" id="UP000663838"/>
    </source>
</evidence>
<name>A0A821DT98_9BILA</name>
<feature type="domain" description="F-box" evidence="1">
    <location>
        <begin position="366"/>
        <end position="416"/>
    </location>
</feature>